<evidence type="ECO:0000313" key="2">
    <source>
        <dbReference type="Proteomes" id="UP000054549"/>
    </source>
</evidence>
<dbReference type="HOGENOM" id="CLU_660505_0_0_1"/>
<organism evidence="1 2">
    <name type="scientific">Amanita muscaria (strain Koide BX008)</name>
    <dbReference type="NCBI Taxonomy" id="946122"/>
    <lineage>
        <taxon>Eukaryota</taxon>
        <taxon>Fungi</taxon>
        <taxon>Dikarya</taxon>
        <taxon>Basidiomycota</taxon>
        <taxon>Agaricomycotina</taxon>
        <taxon>Agaricomycetes</taxon>
        <taxon>Agaricomycetidae</taxon>
        <taxon>Agaricales</taxon>
        <taxon>Pluteineae</taxon>
        <taxon>Amanitaceae</taxon>
        <taxon>Amanita</taxon>
    </lineage>
</organism>
<dbReference type="OrthoDB" id="3365698at2759"/>
<dbReference type="Proteomes" id="UP000054549">
    <property type="component" value="Unassembled WGS sequence"/>
</dbReference>
<dbReference type="InterPro" id="IPR036047">
    <property type="entry name" value="F-box-like_dom_sf"/>
</dbReference>
<accession>A0A0C2SCU8</accession>
<dbReference type="EMBL" id="KN818293">
    <property type="protein sequence ID" value="KIL60795.1"/>
    <property type="molecule type" value="Genomic_DNA"/>
</dbReference>
<sequence>MQHHCESTNKAMVQSRPPLPRKNVIVGLAPDNKCCVETLPDELLEEIFALVVFGVKEDQRAKVAMKLAHVSSHWRSFVMGIPQFWIHITITCIFDPDVLDQILSLHAHKPLDISIYYPDSVPHNGSLRFWKLIHMVAQQMFQCRQLRIKTTGSNYQLIYKAFSNITNAPRLKFLELIRTDRDPSIPASFPAFNLNLEVVPQVHVREVLWEPTAGLYVSAHELHLRGADAAWLGILRDANRQRQRRMITYLPFGWSTVSHLDISTLFDLKVEGDQAINIFFNSPSFGDTLETLELATLSEYGWHRLDTLFRHSVERFKDVKQLTLSNMPFDEMAFIMPPFLQAFPALKHLAFVAPGSEPSEEFLYHYGVLTRAIPRITYNDTEIVKSEEVLRRMNDMIAEVRRVKQSLIRSRCVIVP</sequence>
<gene>
    <name evidence="1" type="ORF">M378DRAFT_907346</name>
</gene>
<evidence type="ECO:0000313" key="1">
    <source>
        <dbReference type="EMBL" id="KIL60795.1"/>
    </source>
</evidence>
<proteinExistence type="predicted"/>
<dbReference type="SUPFAM" id="SSF81383">
    <property type="entry name" value="F-box domain"/>
    <property type="match status" value="1"/>
</dbReference>
<keyword evidence="2" id="KW-1185">Reference proteome</keyword>
<dbReference type="AlphaFoldDB" id="A0A0C2SCU8"/>
<protein>
    <recommendedName>
        <fullName evidence="3">F-box domain-containing protein</fullName>
    </recommendedName>
</protein>
<evidence type="ECO:0008006" key="3">
    <source>
        <dbReference type="Google" id="ProtNLM"/>
    </source>
</evidence>
<name>A0A0C2SCU8_AMAMK</name>
<dbReference type="InParanoid" id="A0A0C2SCU8"/>
<reference evidence="1 2" key="1">
    <citation type="submission" date="2014-04" db="EMBL/GenBank/DDBJ databases">
        <title>Evolutionary Origins and Diversification of the Mycorrhizal Mutualists.</title>
        <authorList>
            <consortium name="DOE Joint Genome Institute"/>
            <consortium name="Mycorrhizal Genomics Consortium"/>
            <person name="Kohler A."/>
            <person name="Kuo A."/>
            <person name="Nagy L.G."/>
            <person name="Floudas D."/>
            <person name="Copeland A."/>
            <person name="Barry K.W."/>
            <person name="Cichocki N."/>
            <person name="Veneault-Fourrey C."/>
            <person name="LaButti K."/>
            <person name="Lindquist E.A."/>
            <person name="Lipzen A."/>
            <person name="Lundell T."/>
            <person name="Morin E."/>
            <person name="Murat C."/>
            <person name="Riley R."/>
            <person name="Ohm R."/>
            <person name="Sun H."/>
            <person name="Tunlid A."/>
            <person name="Henrissat B."/>
            <person name="Grigoriev I.V."/>
            <person name="Hibbett D.S."/>
            <person name="Martin F."/>
        </authorList>
    </citation>
    <scope>NUCLEOTIDE SEQUENCE [LARGE SCALE GENOMIC DNA]</scope>
    <source>
        <strain evidence="1 2">Koide BX008</strain>
    </source>
</reference>